<accession>C7JE57</accession>
<dbReference type="eggNOG" id="COG1235">
    <property type="taxonomic scope" value="Bacteria"/>
</dbReference>
<dbReference type="Proteomes" id="UP000000948">
    <property type="component" value="Chromosome"/>
</dbReference>
<feature type="domain" description="Metallo-beta-lactamase" evidence="7">
    <location>
        <begin position="67"/>
        <end position="286"/>
    </location>
</feature>
<name>C7JE57_ACEP3</name>
<dbReference type="GO" id="GO:0018189">
    <property type="term" value="P:pyrroloquinoline quinone biosynthetic process"/>
    <property type="evidence" value="ECO:0007669"/>
    <property type="project" value="UniProtKB-UniRule"/>
</dbReference>
<keyword evidence="4 6" id="KW-0813">Transport</keyword>
<dbReference type="Pfam" id="PF12706">
    <property type="entry name" value="Lactamase_B_2"/>
    <property type="match status" value="1"/>
</dbReference>
<dbReference type="EMBL" id="AP011121">
    <property type="protein sequence ID" value="BAI00241.1"/>
    <property type="molecule type" value="Genomic_DNA"/>
</dbReference>
<dbReference type="SUPFAM" id="SSF56281">
    <property type="entry name" value="Metallo-hydrolase/oxidoreductase"/>
    <property type="match status" value="1"/>
</dbReference>
<evidence type="ECO:0000313" key="9">
    <source>
        <dbReference type="Proteomes" id="UP000000948"/>
    </source>
</evidence>
<dbReference type="InterPro" id="IPR011842">
    <property type="entry name" value="PQQ_synth_PqqB"/>
</dbReference>
<gene>
    <name evidence="6 8" type="primary">pqqB</name>
    <name evidence="8" type="ordered locus">APA01_21260</name>
</gene>
<evidence type="ECO:0000256" key="6">
    <source>
        <dbReference type="HAMAP-Rule" id="MF_00653"/>
    </source>
</evidence>
<evidence type="ECO:0000256" key="5">
    <source>
        <dbReference type="ARBA" id="ARBA00022905"/>
    </source>
</evidence>
<evidence type="ECO:0000313" key="8">
    <source>
        <dbReference type="EMBL" id="BAI00241.1"/>
    </source>
</evidence>
<evidence type="ECO:0000256" key="3">
    <source>
        <dbReference type="ARBA" id="ARBA00015084"/>
    </source>
</evidence>
<proteinExistence type="inferred from homology"/>
<dbReference type="Gene3D" id="3.60.15.10">
    <property type="entry name" value="Ribonuclease Z/Hydroxyacylglutathione hydrolase-like"/>
    <property type="match status" value="1"/>
</dbReference>
<dbReference type="PANTHER" id="PTHR42663:SF7">
    <property type="entry name" value="COENZYME PQQ SYNTHESIS PROTEIN B"/>
    <property type="match status" value="1"/>
</dbReference>
<sequence>MNAGFALAAFLFRCVVMLEIVVLGAGAGGGFPQWNSNAPACRRARAGDPAAPSRTQASIAVSGDGQHWYVLNASPDLRTQINQTPDMFPREGLRSTPISGVVLTSGEIDAITGLLTLRERQHFNLYATQPVLDQLNANPIFNALDRTLVPRHAMQPEHPIPLVPAGFSITPFIVPGKVPLYAEKAENPAEIMSNGENIGLEITDGHARALFIPGCAMMTDALRNRINGADVVFFDGTLWTDDEMIRAGLGSKTGHRMGHMSIADEPDGTIAAFRPLHVKRKILIHINNSNPILLADSPERRAVEQAGWDVAFDGMKVLL</sequence>
<dbReference type="InterPro" id="IPR036866">
    <property type="entry name" value="RibonucZ/Hydroxyglut_hydro"/>
</dbReference>
<protein>
    <recommendedName>
        <fullName evidence="3 6">Coenzyme PQQ synthesis protein B</fullName>
    </recommendedName>
    <alternativeName>
        <fullName evidence="6">Pyrroloquinoline quinone biosynthesis protein B</fullName>
    </alternativeName>
</protein>
<dbReference type="STRING" id="634452.APA01_21260"/>
<dbReference type="HOGENOM" id="CLU_061120_0_0_5"/>
<comment type="function">
    <text evidence="6">May be involved in the transport of PQQ or its precursor to the periplasm.</text>
</comment>
<dbReference type="UniPathway" id="UPA00539"/>
<evidence type="ECO:0000256" key="1">
    <source>
        <dbReference type="ARBA" id="ARBA00004886"/>
    </source>
</evidence>
<comment type="pathway">
    <text evidence="1 6">Cofactor biosynthesis; pyrroloquinoline quinone biosynthesis.</text>
</comment>
<comment type="similarity">
    <text evidence="2 6">Belongs to the PqqB family.</text>
</comment>
<organism evidence="8 9">
    <name type="scientific">Acetobacter pasteurianus (strain NBRC 105184 / IFO 3283-01)</name>
    <dbReference type="NCBI Taxonomy" id="634452"/>
    <lineage>
        <taxon>Bacteria</taxon>
        <taxon>Pseudomonadati</taxon>
        <taxon>Pseudomonadota</taxon>
        <taxon>Alphaproteobacteria</taxon>
        <taxon>Acetobacterales</taxon>
        <taxon>Acetobacteraceae</taxon>
        <taxon>Acetobacter</taxon>
    </lineage>
</organism>
<dbReference type="KEGG" id="apt:APA01_21260"/>
<evidence type="ECO:0000259" key="7">
    <source>
        <dbReference type="Pfam" id="PF12706"/>
    </source>
</evidence>
<dbReference type="NCBIfam" id="TIGR02108">
    <property type="entry name" value="PQQ_syn_pqqB"/>
    <property type="match status" value="1"/>
</dbReference>
<dbReference type="HAMAP" id="MF_00653">
    <property type="entry name" value="PQQ_syn_PqqB"/>
    <property type="match status" value="1"/>
</dbReference>
<dbReference type="InterPro" id="IPR001279">
    <property type="entry name" value="Metallo-B-lactamas"/>
</dbReference>
<dbReference type="AlphaFoldDB" id="C7JE57"/>
<keyword evidence="5 6" id="KW-0884">PQQ biosynthesis</keyword>
<evidence type="ECO:0000256" key="4">
    <source>
        <dbReference type="ARBA" id="ARBA00022448"/>
    </source>
</evidence>
<evidence type="ECO:0000256" key="2">
    <source>
        <dbReference type="ARBA" id="ARBA00008481"/>
    </source>
</evidence>
<reference evidence="8 9" key="1">
    <citation type="journal article" date="2009" name="Nucleic Acids Res.">
        <title>Whole-genome analyses reveal genetic instability of Acetobacter pasteurianus.</title>
        <authorList>
            <person name="Azuma Y."/>
            <person name="Hosoyama A."/>
            <person name="Matsutani M."/>
            <person name="Furuya N."/>
            <person name="Horikawa H."/>
            <person name="Harada T."/>
            <person name="Hirakawa H."/>
            <person name="Kuhara S."/>
            <person name="Matsushita K."/>
            <person name="Fujita N."/>
            <person name="Shirai M."/>
        </authorList>
    </citation>
    <scope>NUCLEOTIDE SEQUENCE [LARGE SCALE GENOMIC DNA]</scope>
    <source>
        <strain evidence="9">NBRC 105184 / IFO 3283-01</strain>
    </source>
</reference>
<dbReference type="PANTHER" id="PTHR42663">
    <property type="entry name" value="HYDROLASE C777.06C-RELATED-RELATED"/>
    <property type="match status" value="1"/>
</dbReference>